<dbReference type="EMBL" id="CAXHTA020000012">
    <property type="protein sequence ID" value="CAL5225467.1"/>
    <property type="molecule type" value="Genomic_DNA"/>
</dbReference>
<keyword evidence="4" id="KW-0597">Phosphoprotein</keyword>
<evidence type="ECO:0000256" key="6">
    <source>
        <dbReference type="ARBA" id="ARBA00022723"/>
    </source>
</evidence>
<dbReference type="InterPro" id="IPR029058">
    <property type="entry name" value="AB_hydrolase_fold"/>
</dbReference>
<keyword evidence="5" id="KW-0812">Transmembrane</keyword>
<dbReference type="InterPro" id="IPR002921">
    <property type="entry name" value="Fungal_lipase-type"/>
</dbReference>
<evidence type="ECO:0000259" key="15">
    <source>
        <dbReference type="Pfam" id="PF01764"/>
    </source>
</evidence>
<keyword evidence="9" id="KW-0442">Lipid degradation</keyword>
<evidence type="ECO:0000313" key="17">
    <source>
        <dbReference type="Proteomes" id="UP001497392"/>
    </source>
</evidence>
<protein>
    <recommendedName>
        <fullName evidence="14">sn-1-specific diacylglycerol lipase</fullName>
        <ecNumber evidence="14">3.1.1.116</ecNumber>
    </recommendedName>
</protein>
<dbReference type="Proteomes" id="UP001497392">
    <property type="component" value="Unassembled WGS sequence"/>
</dbReference>
<evidence type="ECO:0000313" key="16">
    <source>
        <dbReference type="EMBL" id="CAL5225467.1"/>
    </source>
</evidence>
<keyword evidence="8" id="KW-0106">Calcium</keyword>
<dbReference type="Gene3D" id="3.40.50.1820">
    <property type="entry name" value="alpha/beta hydrolase"/>
    <property type="match status" value="1"/>
</dbReference>
<evidence type="ECO:0000256" key="5">
    <source>
        <dbReference type="ARBA" id="ARBA00022692"/>
    </source>
</evidence>
<evidence type="ECO:0000256" key="13">
    <source>
        <dbReference type="ARBA" id="ARBA00024531"/>
    </source>
</evidence>
<comment type="catalytic activity">
    <reaction evidence="13">
        <text>a 1,2-diacyl-sn-glycerol + H2O = a 2-acylglycerol + a fatty acid + H(+)</text>
        <dbReference type="Rhea" id="RHEA:33275"/>
        <dbReference type="ChEBI" id="CHEBI:15377"/>
        <dbReference type="ChEBI" id="CHEBI:15378"/>
        <dbReference type="ChEBI" id="CHEBI:17389"/>
        <dbReference type="ChEBI" id="CHEBI:17815"/>
        <dbReference type="ChEBI" id="CHEBI:28868"/>
        <dbReference type="EC" id="3.1.1.116"/>
    </reaction>
    <physiologicalReaction direction="left-to-right" evidence="13">
        <dbReference type="Rhea" id="RHEA:33276"/>
    </physiologicalReaction>
</comment>
<evidence type="ECO:0000256" key="9">
    <source>
        <dbReference type="ARBA" id="ARBA00022963"/>
    </source>
</evidence>
<comment type="cofactor">
    <cofactor evidence="1">
        <name>Ca(2+)</name>
        <dbReference type="ChEBI" id="CHEBI:29108"/>
    </cofactor>
</comment>
<sequence length="430" mass="46667">MDVSVRALSVASATGTLAPAMSNGAPLSSKTPTGQASLFSSSSAGFGAQSDLTTAQLMHAAKMARLSGFTYRPVEDLSDWLSKEGLQLVARGQTHFTRWFVADGRADGLEEASTSGRELKGGAARIGRPEELFGSSQKRKRPARHRVIMLRGVAWRAGEFNARLWQDMIKFLPASFEGNLTQPRNALVAHSGMSDMAQMLFHELRPFLVEAQAANLPVTLGGHSLGGAFALLMLCMARVRLDYDPNAIKCYAFGAPPVLSLSEKTAAQNCMSLLNLPPGTVRSFVLDNDPVPRAMLSVDPTFAMLKQSAPMSWVLEARRAFLGSNVSFTPEKFLYENVGDVYLIKWTAESGQKVIPLAPAEMDDQLRLAVEELFKAPVKLIQALLDHSHGSYSQELYAAARQLERRHQEESHPAGAPVELSAVLSLKVAA</sequence>
<keyword evidence="10" id="KW-1133">Transmembrane helix</keyword>
<dbReference type="CDD" id="cd00519">
    <property type="entry name" value="Lipase_3"/>
    <property type="match status" value="1"/>
</dbReference>
<keyword evidence="3" id="KW-1003">Cell membrane</keyword>
<evidence type="ECO:0000256" key="2">
    <source>
        <dbReference type="ARBA" id="ARBA00004651"/>
    </source>
</evidence>
<dbReference type="PANTHER" id="PTHR45792:SF8">
    <property type="entry name" value="DIACYLGLYCEROL LIPASE-ALPHA"/>
    <property type="match status" value="1"/>
</dbReference>
<evidence type="ECO:0000256" key="11">
    <source>
        <dbReference type="ARBA" id="ARBA00023098"/>
    </source>
</evidence>
<accession>A0ABP1G6Q8</accession>
<evidence type="ECO:0000256" key="10">
    <source>
        <dbReference type="ARBA" id="ARBA00022989"/>
    </source>
</evidence>
<dbReference type="InterPro" id="IPR052214">
    <property type="entry name" value="DAG_Lipase-Related"/>
</dbReference>
<keyword evidence="11" id="KW-0443">Lipid metabolism</keyword>
<name>A0ABP1G6Q8_9CHLO</name>
<dbReference type="Pfam" id="PF01764">
    <property type="entry name" value="Lipase_3"/>
    <property type="match status" value="1"/>
</dbReference>
<keyword evidence="17" id="KW-1185">Reference proteome</keyword>
<dbReference type="PANTHER" id="PTHR45792">
    <property type="entry name" value="DIACYLGLYCEROL LIPASE HOMOLOG-RELATED"/>
    <property type="match status" value="1"/>
</dbReference>
<evidence type="ECO:0000256" key="7">
    <source>
        <dbReference type="ARBA" id="ARBA00022801"/>
    </source>
</evidence>
<evidence type="ECO:0000256" key="8">
    <source>
        <dbReference type="ARBA" id="ARBA00022837"/>
    </source>
</evidence>
<feature type="domain" description="Fungal lipase-type" evidence="15">
    <location>
        <begin position="161"/>
        <end position="296"/>
    </location>
</feature>
<evidence type="ECO:0000256" key="3">
    <source>
        <dbReference type="ARBA" id="ARBA00022475"/>
    </source>
</evidence>
<keyword evidence="6" id="KW-0479">Metal-binding</keyword>
<dbReference type="SUPFAM" id="SSF53474">
    <property type="entry name" value="alpha/beta-Hydrolases"/>
    <property type="match status" value="2"/>
</dbReference>
<comment type="caution">
    <text evidence="16">The sequence shown here is derived from an EMBL/GenBank/DDBJ whole genome shotgun (WGS) entry which is preliminary data.</text>
</comment>
<evidence type="ECO:0000256" key="4">
    <source>
        <dbReference type="ARBA" id="ARBA00022553"/>
    </source>
</evidence>
<evidence type="ECO:0000256" key="14">
    <source>
        <dbReference type="ARBA" id="ARBA00026104"/>
    </source>
</evidence>
<keyword evidence="7" id="KW-0378">Hydrolase</keyword>
<evidence type="ECO:0000256" key="12">
    <source>
        <dbReference type="ARBA" id="ARBA00023136"/>
    </source>
</evidence>
<proteinExistence type="predicted"/>
<reference evidence="16 17" key="1">
    <citation type="submission" date="2024-06" db="EMBL/GenBank/DDBJ databases">
        <authorList>
            <person name="Kraege A."/>
            <person name="Thomma B."/>
        </authorList>
    </citation>
    <scope>NUCLEOTIDE SEQUENCE [LARGE SCALE GENOMIC DNA]</scope>
</reference>
<dbReference type="EC" id="3.1.1.116" evidence="14"/>
<evidence type="ECO:0000256" key="1">
    <source>
        <dbReference type="ARBA" id="ARBA00001913"/>
    </source>
</evidence>
<organism evidence="16 17">
    <name type="scientific">Coccomyxa viridis</name>
    <dbReference type="NCBI Taxonomy" id="1274662"/>
    <lineage>
        <taxon>Eukaryota</taxon>
        <taxon>Viridiplantae</taxon>
        <taxon>Chlorophyta</taxon>
        <taxon>core chlorophytes</taxon>
        <taxon>Trebouxiophyceae</taxon>
        <taxon>Trebouxiophyceae incertae sedis</taxon>
        <taxon>Coccomyxaceae</taxon>
        <taxon>Coccomyxa</taxon>
    </lineage>
</organism>
<keyword evidence="12" id="KW-0472">Membrane</keyword>
<comment type="subcellular location">
    <subcellularLocation>
        <location evidence="2">Cell membrane</location>
        <topology evidence="2">Multi-pass membrane protein</topology>
    </subcellularLocation>
</comment>
<gene>
    <name evidence="16" type="primary">g8288</name>
    <name evidence="16" type="ORF">VP750_LOCUS7126</name>
</gene>